<dbReference type="AlphaFoldDB" id="A0A344PL29"/>
<keyword evidence="2" id="KW-1185">Reference proteome</keyword>
<dbReference type="KEGG" id="pars:DRW48_10600"/>
<accession>A0A344PL29</accession>
<dbReference type="Proteomes" id="UP000252023">
    <property type="component" value="Chromosome"/>
</dbReference>
<sequence>MTHWRISAAFGLLLTGRPIPICAIAYAAPNCAARRAFIRATDWWFCEDQHARRIWLTWRVGRAIRAAV</sequence>
<dbReference type="EMBL" id="CP030918">
    <property type="protein sequence ID" value="AXC50084.1"/>
    <property type="molecule type" value="Genomic_DNA"/>
</dbReference>
<organism evidence="1 2">
    <name type="scientific">Paracoccus suum</name>
    <dbReference type="NCBI Taxonomy" id="2259340"/>
    <lineage>
        <taxon>Bacteria</taxon>
        <taxon>Pseudomonadati</taxon>
        <taxon>Pseudomonadota</taxon>
        <taxon>Alphaproteobacteria</taxon>
        <taxon>Rhodobacterales</taxon>
        <taxon>Paracoccaceae</taxon>
        <taxon>Paracoccus</taxon>
    </lineage>
</organism>
<evidence type="ECO:0000313" key="2">
    <source>
        <dbReference type="Proteomes" id="UP000252023"/>
    </source>
</evidence>
<evidence type="ECO:0000313" key="1">
    <source>
        <dbReference type="EMBL" id="AXC50084.1"/>
    </source>
</evidence>
<protein>
    <submittedName>
        <fullName evidence="1">Uncharacterized protein</fullName>
    </submittedName>
</protein>
<gene>
    <name evidence="1" type="ORF">DRW48_10600</name>
</gene>
<reference evidence="2" key="1">
    <citation type="submission" date="2018-07" db="EMBL/GenBank/DDBJ databases">
        <title>Genome sequencing of Paracoccus sp. SC2-6.</title>
        <authorList>
            <person name="Heo J."/>
            <person name="Kim S.-J."/>
            <person name="Kwon S.-W."/>
        </authorList>
    </citation>
    <scope>NUCLEOTIDE SEQUENCE [LARGE SCALE GENOMIC DNA]</scope>
    <source>
        <strain evidence="2">SC2-6</strain>
    </source>
</reference>
<name>A0A344PL29_9RHOB</name>
<proteinExistence type="predicted"/>
<dbReference type="OrthoDB" id="7773547at2"/>
<dbReference type="RefSeq" id="WP_114076403.1">
    <property type="nucleotide sequence ID" value="NZ_CP030918.1"/>
</dbReference>